<comment type="caution">
    <text evidence="6">The sequence shown here is derived from an EMBL/GenBank/DDBJ whole genome shotgun (WGS) entry which is preliminary data.</text>
</comment>
<dbReference type="Proteomes" id="UP000663852">
    <property type="component" value="Unassembled WGS sequence"/>
</dbReference>
<proteinExistence type="predicted"/>
<gene>
    <name evidence="6" type="ORF">EDS130_LOCUS22980</name>
</gene>
<name>A0A814T846_ADIRI</name>
<keyword evidence="3" id="KW-0325">Glycoprotein</keyword>
<evidence type="ECO:0000313" key="6">
    <source>
        <dbReference type="EMBL" id="CAF1157978.1"/>
    </source>
</evidence>
<keyword evidence="1" id="KW-0732">Signal</keyword>
<dbReference type="InterPro" id="IPR011042">
    <property type="entry name" value="6-blade_b-propeller_TolB-like"/>
</dbReference>
<reference evidence="6" key="1">
    <citation type="submission" date="2021-02" db="EMBL/GenBank/DDBJ databases">
        <authorList>
            <person name="Nowell W R."/>
        </authorList>
    </citation>
    <scope>NUCLEOTIDE SEQUENCE</scope>
</reference>
<evidence type="ECO:0000256" key="3">
    <source>
        <dbReference type="ARBA" id="ARBA00023180"/>
    </source>
</evidence>
<dbReference type="AlphaFoldDB" id="A0A814T846"/>
<dbReference type="EMBL" id="CAJNOJ010000123">
    <property type="protein sequence ID" value="CAF1157978.1"/>
    <property type="molecule type" value="Genomic_DNA"/>
</dbReference>
<dbReference type="PANTHER" id="PTHR10680">
    <property type="entry name" value="PEPTIDYL-GLYCINE ALPHA-AMIDATING MONOOXYGENASE"/>
    <property type="match status" value="1"/>
</dbReference>
<evidence type="ECO:0000313" key="7">
    <source>
        <dbReference type="Proteomes" id="UP000663852"/>
    </source>
</evidence>
<dbReference type="PANTHER" id="PTHR10680:SF14">
    <property type="entry name" value="PEPTIDYL-GLYCINE ALPHA-AMIDATING MONOOXYGENASE"/>
    <property type="match status" value="1"/>
</dbReference>
<evidence type="ECO:0000256" key="2">
    <source>
        <dbReference type="ARBA" id="ARBA00022737"/>
    </source>
</evidence>
<dbReference type="Gene3D" id="2.120.10.30">
    <property type="entry name" value="TolB, C-terminal domain"/>
    <property type="match status" value="2"/>
</dbReference>
<keyword evidence="5" id="KW-1133">Transmembrane helix</keyword>
<keyword evidence="5" id="KW-0472">Membrane</keyword>
<protein>
    <submittedName>
        <fullName evidence="6">Uncharacterized protein</fullName>
    </submittedName>
</protein>
<evidence type="ECO:0000256" key="4">
    <source>
        <dbReference type="SAM" id="MobiDB-lite"/>
    </source>
</evidence>
<dbReference type="OrthoDB" id="342730at2759"/>
<sequence length="412" mass="45475">MSHNKIGIHHSETVNSISIKIANTQSRVLCGHYQNRKSIWIICFIIVAISIISGVIIAKTITTKRMKNSQEKISTTIITTTSTTSTASTSTASTSTSATETTTGRVNTNTKWKQNGITFAGGGGQGRLDPPYGMDIDDDGSVYICDHYNHRVVKWISDANYGATVAGGNGPGDSINQLFFPTDVVIDKETNSLIICDSDNSRVVKWFLQSSKNPEIIVSEIICDGLALDNNGDLYFTDPMNHTVIQWKQEAKNGIVVAGGNGEGNDFNQLFAPGTLWVDKDYSVYVSDTRNHRVMKWLKGAKEGIVVAGGHGKGNELNQLNLPRGLIVDHLSNVYVGDTGTYRVMRWPNGSREGSIIVGPHSCVENSNNFCTIHDICFDRQGNLYIADRFTHIVQKFYIDDLNWSYTKMIYE</sequence>
<dbReference type="Pfam" id="PF01436">
    <property type="entry name" value="NHL"/>
    <property type="match status" value="1"/>
</dbReference>
<keyword evidence="2" id="KW-0677">Repeat</keyword>
<keyword evidence="5" id="KW-0812">Transmembrane</keyword>
<feature type="transmembrane region" description="Helical" evidence="5">
    <location>
        <begin position="39"/>
        <end position="58"/>
    </location>
</feature>
<feature type="region of interest" description="Disordered" evidence="4">
    <location>
        <begin position="84"/>
        <end position="107"/>
    </location>
</feature>
<dbReference type="InterPro" id="IPR001258">
    <property type="entry name" value="NHL_repeat"/>
</dbReference>
<dbReference type="CDD" id="cd05819">
    <property type="entry name" value="NHL"/>
    <property type="match status" value="1"/>
</dbReference>
<evidence type="ECO:0000256" key="5">
    <source>
        <dbReference type="SAM" id="Phobius"/>
    </source>
</evidence>
<evidence type="ECO:0000256" key="1">
    <source>
        <dbReference type="ARBA" id="ARBA00022729"/>
    </source>
</evidence>
<dbReference type="SUPFAM" id="SSF101898">
    <property type="entry name" value="NHL repeat"/>
    <property type="match status" value="1"/>
</dbReference>
<accession>A0A814T846</accession>
<organism evidence="6 7">
    <name type="scientific">Adineta ricciae</name>
    <name type="common">Rotifer</name>
    <dbReference type="NCBI Taxonomy" id="249248"/>
    <lineage>
        <taxon>Eukaryota</taxon>
        <taxon>Metazoa</taxon>
        <taxon>Spiralia</taxon>
        <taxon>Gnathifera</taxon>
        <taxon>Rotifera</taxon>
        <taxon>Eurotatoria</taxon>
        <taxon>Bdelloidea</taxon>
        <taxon>Adinetida</taxon>
        <taxon>Adinetidae</taxon>
        <taxon>Adineta</taxon>
    </lineage>
</organism>